<feature type="compositionally biased region" description="Polar residues" evidence="1">
    <location>
        <begin position="100"/>
        <end position="109"/>
    </location>
</feature>
<sequence length="117" mass="12362">MLRGLLIICLVSMVADCNGDLSIFTAIPSAISNSAGAFFGTLFGGNTASPGNAQEQKSYVEAPPVKDVSQKVADKQGDGNFNQNVNLNNNKGDVSLPSYGKNTESNYGNYEQVARPK</sequence>
<feature type="compositionally biased region" description="Low complexity" evidence="1">
    <location>
        <begin position="80"/>
        <end position="90"/>
    </location>
</feature>
<evidence type="ECO:0000256" key="2">
    <source>
        <dbReference type="SAM" id="SignalP"/>
    </source>
</evidence>
<evidence type="ECO:0000256" key="1">
    <source>
        <dbReference type="SAM" id="MobiDB-lite"/>
    </source>
</evidence>
<proteinExistence type="evidence at transcript level"/>
<reference evidence="3" key="1">
    <citation type="journal article" date="2012" name="BMC Biol.">
        <title>Comprehensive microarray-based analysis for stage-specific larval camouflage pattern-associated genes in the swallowtail butterfly, Papilio xuthus.</title>
        <authorList>
            <person name="Futahashi R."/>
            <person name="Shirataki H."/>
            <person name="Narita T."/>
            <person name="Mita K."/>
            <person name="Fujiwara H."/>
        </authorList>
    </citation>
    <scope>NUCLEOTIDE SEQUENCE</scope>
    <source>
        <tissue evidence="3">Epidermis</tissue>
    </source>
</reference>
<name>I4DIX8_PAPXU</name>
<organism evidence="3">
    <name type="scientific">Papilio xuthus</name>
    <name type="common">Asian swallowtail butterfly</name>
    <dbReference type="NCBI Taxonomy" id="66420"/>
    <lineage>
        <taxon>Eukaryota</taxon>
        <taxon>Metazoa</taxon>
        <taxon>Ecdysozoa</taxon>
        <taxon>Arthropoda</taxon>
        <taxon>Hexapoda</taxon>
        <taxon>Insecta</taxon>
        <taxon>Pterygota</taxon>
        <taxon>Neoptera</taxon>
        <taxon>Endopterygota</taxon>
        <taxon>Lepidoptera</taxon>
        <taxon>Glossata</taxon>
        <taxon>Ditrysia</taxon>
        <taxon>Papilionoidea</taxon>
        <taxon>Papilionidae</taxon>
        <taxon>Papilioninae</taxon>
        <taxon>Papilio</taxon>
    </lineage>
</organism>
<feature type="signal peptide" evidence="2">
    <location>
        <begin position="1"/>
        <end position="19"/>
    </location>
</feature>
<accession>I4DIX8</accession>
<keyword evidence="2" id="KW-0732">Signal</keyword>
<evidence type="ECO:0000313" key="3">
    <source>
        <dbReference type="EMBL" id="BAM17868.1"/>
    </source>
</evidence>
<protein>
    <submittedName>
        <fullName evidence="3">Uncharacterized protein</fullName>
    </submittedName>
</protein>
<feature type="region of interest" description="Disordered" evidence="1">
    <location>
        <begin position="72"/>
        <end position="117"/>
    </location>
</feature>
<dbReference type="EMBL" id="AK401246">
    <property type="protein sequence ID" value="BAM17868.1"/>
    <property type="molecule type" value="mRNA"/>
</dbReference>
<feature type="chain" id="PRO_5003688506" evidence="2">
    <location>
        <begin position="20"/>
        <end position="117"/>
    </location>
</feature>
<dbReference type="AlphaFoldDB" id="I4DIX8"/>